<sequence>MKTVTPLQRGMACLCCRKRKMKCDGLRPVCTQCLKTNRGAECQYHEKKHVSRTQLLQQKVAKLEARLRELESEQAESSASGSSLSPSPSPPSNDTLELTDPLSGAVDASLDWDQDFSNINLTQTIPTSPTNTLFPGELPWPTNAIKVTDELTIAGWSATISSGSKWWEDRSTFCKNKQQLLEIFFSHRHQCAFDCHLARFRASLHFAPPHQPHPALMDAIYLMACYFSRLPHLSELEAYFLKRALAGISEALHQQDRMVQVLQASSLIAVYFFCQGRVLEGYYHSSTSARLAIDVGLHQIRPTTEWSDIQSGLGGAGMSAFPTDATFPLPPVKDPVEHAERVAAFWQIFIVDRAWSVATGLPSALPDDDHPRTQIATSWPMGILDMSMSPEANINLPALVGSSMSGGSSGASSNVTLRAKAVMLFERTARFASSSRSESDWAGQRSLEMSLAQFSANLPGISRHTNQFAPTRADVDLVTIHTLIYTATIHLHRDHIEAQTQSFEKCLYAASSVAALVRELNEDDYAFLDPINSTCWRSVADVYARMLNGTQIELLQYDSMAITNELDVLLAAMRRLALFFPVAALP</sequence>
<evidence type="ECO:0000256" key="5">
    <source>
        <dbReference type="ARBA" id="ARBA00023242"/>
    </source>
</evidence>
<dbReference type="GO" id="GO:0005634">
    <property type="term" value="C:nucleus"/>
    <property type="evidence" value="ECO:0007669"/>
    <property type="project" value="UniProtKB-SubCell"/>
</dbReference>
<dbReference type="PROSITE" id="PS50048">
    <property type="entry name" value="ZN2_CY6_FUNGAL_2"/>
    <property type="match status" value="1"/>
</dbReference>
<keyword evidence="3" id="KW-0805">Transcription regulation</keyword>
<dbReference type="InterPro" id="IPR050815">
    <property type="entry name" value="TF_fung"/>
</dbReference>
<proteinExistence type="predicted"/>
<organism evidence="8 9">
    <name type="scientific">Rhodofomes roseus</name>
    <dbReference type="NCBI Taxonomy" id="34475"/>
    <lineage>
        <taxon>Eukaryota</taxon>
        <taxon>Fungi</taxon>
        <taxon>Dikarya</taxon>
        <taxon>Basidiomycota</taxon>
        <taxon>Agaricomycotina</taxon>
        <taxon>Agaricomycetes</taxon>
        <taxon>Polyporales</taxon>
        <taxon>Rhodofomes</taxon>
    </lineage>
</organism>
<evidence type="ECO:0000313" key="8">
    <source>
        <dbReference type="EMBL" id="TFY60244.1"/>
    </source>
</evidence>
<dbReference type="STRING" id="34475.A0A4Y9YCJ6"/>
<comment type="subcellular location">
    <subcellularLocation>
        <location evidence="1">Nucleus</location>
    </subcellularLocation>
</comment>
<dbReference type="SUPFAM" id="SSF57701">
    <property type="entry name" value="Zn2/Cys6 DNA-binding domain"/>
    <property type="match status" value="1"/>
</dbReference>
<dbReference type="EMBL" id="SEKV01000264">
    <property type="protein sequence ID" value="TFY60244.1"/>
    <property type="molecule type" value="Genomic_DNA"/>
</dbReference>
<dbReference type="InterPro" id="IPR036864">
    <property type="entry name" value="Zn2-C6_fun-type_DNA-bd_sf"/>
</dbReference>
<dbReference type="PROSITE" id="PS00463">
    <property type="entry name" value="ZN2_CY6_FUNGAL_1"/>
    <property type="match status" value="1"/>
</dbReference>
<dbReference type="AlphaFoldDB" id="A0A4Y9YCJ6"/>
<dbReference type="PANTHER" id="PTHR47338:SF29">
    <property type="entry name" value="ZN(2)-C6 FUNGAL-TYPE DOMAIN-CONTAINING PROTEIN"/>
    <property type="match status" value="1"/>
</dbReference>
<accession>A0A4Y9YCJ6</accession>
<gene>
    <name evidence="8" type="ORF">EVJ58_g5273</name>
</gene>
<dbReference type="GO" id="GO:0008270">
    <property type="term" value="F:zinc ion binding"/>
    <property type="evidence" value="ECO:0007669"/>
    <property type="project" value="InterPro"/>
</dbReference>
<evidence type="ECO:0000256" key="4">
    <source>
        <dbReference type="ARBA" id="ARBA00023163"/>
    </source>
</evidence>
<evidence type="ECO:0000256" key="3">
    <source>
        <dbReference type="ARBA" id="ARBA00023015"/>
    </source>
</evidence>
<evidence type="ECO:0000256" key="6">
    <source>
        <dbReference type="SAM" id="MobiDB-lite"/>
    </source>
</evidence>
<dbReference type="Gene3D" id="4.10.240.10">
    <property type="entry name" value="Zn(2)-C6 fungal-type DNA-binding domain"/>
    <property type="match status" value="1"/>
</dbReference>
<evidence type="ECO:0000313" key="9">
    <source>
        <dbReference type="Proteomes" id="UP000298390"/>
    </source>
</evidence>
<keyword evidence="2" id="KW-0479">Metal-binding</keyword>
<dbReference type="SMART" id="SM00906">
    <property type="entry name" value="Fungal_trans"/>
    <property type="match status" value="1"/>
</dbReference>
<feature type="compositionally biased region" description="Low complexity" evidence="6">
    <location>
        <begin position="75"/>
        <end position="86"/>
    </location>
</feature>
<feature type="region of interest" description="Disordered" evidence="6">
    <location>
        <begin position="69"/>
        <end position="100"/>
    </location>
</feature>
<dbReference type="Pfam" id="PF04082">
    <property type="entry name" value="Fungal_trans"/>
    <property type="match status" value="1"/>
</dbReference>
<evidence type="ECO:0000259" key="7">
    <source>
        <dbReference type="PROSITE" id="PS50048"/>
    </source>
</evidence>
<dbReference type="CDD" id="cd00067">
    <property type="entry name" value="GAL4"/>
    <property type="match status" value="1"/>
</dbReference>
<reference evidence="8 9" key="1">
    <citation type="submission" date="2019-01" db="EMBL/GenBank/DDBJ databases">
        <title>Genome sequencing of the rare red list fungi Fomitopsis rosea.</title>
        <authorList>
            <person name="Buettner E."/>
            <person name="Kellner H."/>
        </authorList>
    </citation>
    <scope>NUCLEOTIDE SEQUENCE [LARGE SCALE GENOMIC DNA]</scope>
    <source>
        <strain evidence="8 9">DSM 105464</strain>
    </source>
</reference>
<dbReference type="CDD" id="cd14725">
    <property type="entry name" value="ZIP_Gal4-like_2"/>
    <property type="match status" value="1"/>
</dbReference>
<dbReference type="GO" id="GO:0000981">
    <property type="term" value="F:DNA-binding transcription factor activity, RNA polymerase II-specific"/>
    <property type="evidence" value="ECO:0007669"/>
    <property type="project" value="InterPro"/>
</dbReference>
<keyword evidence="5" id="KW-0539">Nucleus</keyword>
<dbReference type="Proteomes" id="UP000298390">
    <property type="component" value="Unassembled WGS sequence"/>
</dbReference>
<dbReference type="PANTHER" id="PTHR47338">
    <property type="entry name" value="ZN(II)2CYS6 TRANSCRIPTION FACTOR (EUROFUNG)-RELATED"/>
    <property type="match status" value="1"/>
</dbReference>
<name>A0A4Y9YCJ6_9APHY</name>
<comment type="caution">
    <text evidence="8">The sequence shown here is derived from an EMBL/GenBank/DDBJ whole genome shotgun (WGS) entry which is preliminary data.</text>
</comment>
<keyword evidence="4" id="KW-0804">Transcription</keyword>
<dbReference type="GO" id="GO:0003677">
    <property type="term" value="F:DNA binding"/>
    <property type="evidence" value="ECO:0007669"/>
    <property type="project" value="InterPro"/>
</dbReference>
<feature type="domain" description="Zn(2)-C6 fungal-type" evidence="7">
    <location>
        <begin position="12"/>
        <end position="44"/>
    </location>
</feature>
<dbReference type="CDD" id="cd12148">
    <property type="entry name" value="fungal_TF_MHR"/>
    <property type="match status" value="1"/>
</dbReference>
<dbReference type="Pfam" id="PF00172">
    <property type="entry name" value="Zn_clus"/>
    <property type="match status" value="1"/>
</dbReference>
<evidence type="ECO:0000256" key="2">
    <source>
        <dbReference type="ARBA" id="ARBA00022723"/>
    </source>
</evidence>
<protein>
    <recommendedName>
        <fullName evidence="7">Zn(2)-C6 fungal-type domain-containing protein</fullName>
    </recommendedName>
</protein>
<dbReference type="InterPro" id="IPR007219">
    <property type="entry name" value="XnlR_reg_dom"/>
</dbReference>
<evidence type="ECO:0000256" key="1">
    <source>
        <dbReference type="ARBA" id="ARBA00004123"/>
    </source>
</evidence>
<dbReference type="GO" id="GO:0006351">
    <property type="term" value="P:DNA-templated transcription"/>
    <property type="evidence" value="ECO:0007669"/>
    <property type="project" value="InterPro"/>
</dbReference>
<dbReference type="InterPro" id="IPR001138">
    <property type="entry name" value="Zn2Cys6_DnaBD"/>
</dbReference>
<dbReference type="SMART" id="SM00066">
    <property type="entry name" value="GAL4"/>
    <property type="match status" value="1"/>
</dbReference>